<accession>A0A172TYL3</accession>
<dbReference type="OrthoDB" id="8079725at2"/>
<evidence type="ECO:0000313" key="1">
    <source>
        <dbReference type="EMBL" id="ANE52179.1"/>
    </source>
</evidence>
<name>A0A172TYL3_9BACT</name>
<dbReference type="KEGG" id="fla:SY85_18450"/>
<dbReference type="EMBL" id="CP011390">
    <property type="protein sequence ID" value="ANE52179.1"/>
    <property type="molecule type" value="Genomic_DNA"/>
</dbReference>
<dbReference type="Proteomes" id="UP000077177">
    <property type="component" value="Chromosome"/>
</dbReference>
<protein>
    <submittedName>
        <fullName evidence="1">Uncharacterized protein</fullName>
    </submittedName>
</protein>
<evidence type="ECO:0000313" key="2">
    <source>
        <dbReference type="Proteomes" id="UP000077177"/>
    </source>
</evidence>
<organism evidence="1 2">
    <name type="scientific">Flavisolibacter tropicus</name>
    <dbReference type="NCBI Taxonomy" id="1492898"/>
    <lineage>
        <taxon>Bacteria</taxon>
        <taxon>Pseudomonadati</taxon>
        <taxon>Bacteroidota</taxon>
        <taxon>Chitinophagia</taxon>
        <taxon>Chitinophagales</taxon>
        <taxon>Chitinophagaceae</taxon>
        <taxon>Flavisolibacter</taxon>
    </lineage>
</organism>
<reference evidence="1 2" key="2">
    <citation type="journal article" date="2016" name="Int. J. Syst. Evol. Microbiol.">
        <title>Flavisolibacter tropicus sp. nov., isolated from tropical soil.</title>
        <authorList>
            <person name="Lee J.J."/>
            <person name="Kang M.S."/>
            <person name="Kim G.S."/>
            <person name="Lee C.S."/>
            <person name="Lim S."/>
            <person name="Lee J."/>
            <person name="Roh S.H."/>
            <person name="Kang H."/>
            <person name="Ha J.M."/>
            <person name="Bae S."/>
            <person name="Jung H.Y."/>
            <person name="Kim M.K."/>
        </authorList>
    </citation>
    <scope>NUCLEOTIDE SEQUENCE [LARGE SCALE GENOMIC DNA]</scope>
    <source>
        <strain evidence="1 2">LCS9</strain>
    </source>
</reference>
<gene>
    <name evidence="1" type="ORF">SY85_18450</name>
</gene>
<dbReference type="RefSeq" id="WP_066406398.1">
    <property type="nucleotide sequence ID" value="NZ_CP011390.1"/>
</dbReference>
<keyword evidence="2" id="KW-1185">Reference proteome</keyword>
<proteinExistence type="predicted"/>
<dbReference type="AlphaFoldDB" id="A0A172TYL3"/>
<sequence>MTYTQLNKDWNAEPNDPQVFLLVDQYSVIIEFYLNSFQFNNFQEGDKARLTFFNCHKYSFNTMNDEGYFMNKYRYTNEELPWGKFYKLNNDWSADFPIKYETLISQPNSDKLSHYLFFSKTIHLNV</sequence>
<reference evidence="2" key="1">
    <citation type="submission" date="2015-01" db="EMBL/GenBank/DDBJ databases">
        <title>Flavisolibacter sp./LCS9/ whole genome sequencing.</title>
        <authorList>
            <person name="Kim M.K."/>
            <person name="Srinivasan S."/>
            <person name="Lee J.-J."/>
        </authorList>
    </citation>
    <scope>NUCLEOTIDE SEQUENCE [LARGE SCALE GENOMIC DNA]</scope>
    <source>
        <strain evidence="2">LCS9</strain>
    </source>
</reference>